<proteinExistence type="inferred from homology"/>
<accession>A0ABY6LVN4</accession>
<keyword evidence="4 5" id="KW-0648">Protein biosynthesis</keyword>
<comment type="similarity">
    <text evidence="5">Belongs to the eukaryotic initiation factor 4E family.</text>
</comment>
<keyword evidence="3 5" id="KW-0694">RNA-binding</keyword>
<dbReference type="InterPro" id="IPR023398">
    <property type="entry name" value="TIF_eIF4e-like"/>
</dbReference>
<evidence type="ECO:0000256" key="3">
    <source>
        <dbReference type="ARBA" id="ARBA00022884"/>
    </source>
</evidence>
<evidence type="ECO:0000313" key="6">
    <source>
        <dbReference type="EMBL" id="UYV84954.1"/>
    </source>
</evidence>
<evidence type="ECO:0000256" key="1">
    <source>
        <dbReference type="ARBA" id="ARBA00022540"/>
    </source>
</evidence>
<evidence type="ECO:0000256" key="2">
    <source>
        <dbReference type="ARBA" id="ARBA00022845"/>
    </source>
</evidence>
<reference evidence="6 7" key="1">
    <citation type="submission" date="2022-03" db="EMBL/GenBank/DDBJ databases">
        <title>A chromosomal length assembly of Cordylochernes scorpioides.</title>
        <authorList>
            <person name="Zeh D."/>
            <person name="Zeh J."/>
        </authorList>
    </citation>
    <scope>NUCLEOTIDE SEQUENCE [LARGE SCALE GENOMIC DNA]</scope>
    <source>
        <strain evidence="6">IN4F17</strain>
        <tissue evidence="6">Whole Body</tissue>
    </source>
</reference>
<keyword evidence="1 5" id="KW-0396">Initiation factor</keyword>
<dbReference type="EMBL" id="CP092886">
    <property type="protein sequence ID" value="UYV84954.1"/>
    <property type="molecule type" value="Genomic_DNA"/>
</dbReference>
<dbReference type="InterPro" id="IPR001040">
    <property type="entry name" value="TIF_eIF_4E"/>
</dbReference>
<evidence type="ECO:0008006" key="8">
    <source>
        <dbReference type="Google" id="ProtNLM"/>
    </source>
</evidence>
<dbReference type="SUPFAM" id="SSF55418">
    <property type="entry name" value="eIF4e-like"/>
    <property type="match status" value="1"/>
</dbReference>
<protein>
    <recommendedName>
        <fullName evidence="8">Eukaryotic translation initiation factor 4E type 3</fullName>
    </recommendedName>
</protein>
<keyword evidence="7" id="KW-1185">Reference proteome</keyword>
<sequence>MLPKPKEISSHHSLHLMRENIVPLWEDSANKNGGIWKMKVHKNFTEKIWIELLMAAIDEQFSDCLAPGDEISGVTINIKEREDLVQLWNKNANLANKGKVIEKVKELIPGITFIKCFYKGLHMHRRMGELAVAITGPDVDRHGNMS</sequence>
<dbReference type="PANTHER" id="PTHR11960:SF66">
    <property type="entry name" value="EUKARYOTIC TRANSLATION INITIATION FACTOR 4E TYPE 3"/>
    <property type="match status" value="1"/>
</dbReference>
<keyword evidence="2" id="KW-0810">Translation regulation</keyword>
<evidence type="ECO:0000313" key="7">
    <source>
        <dbReference type="Proteomes" id="UP001235939"/>
    </source>
</evidence>
<name>A0ABY6LVN4_9ARAC</name>
<dbReference type="PANTHER" id="PTHR11960">
    <property type="entry name" value="EUKARYOTIC TRANSLATION INITIATION FACTOR 4E RELATED"/>
    <property type="match status" value="1"/>
</dbReference>
<dbReference type="Proteomes" id="UP001235939">
    <property type="component" value="Chromosome X"/>
</dbReference>
<evidence type="ECO:0000256" key="5">
    <source>
        <dbReference type="RuleBase" id="RU004374"/>
    </source>
</evidence>
<dbReference type="Pfam" id="PF01652">
    <property type="entry name" value="IF4E"/>
    <property type="match status" value="1"/>
</dbReference>
<organism evidence="6 7">
    <name type="scientific">Cordylochernes scorpioides</name>
    <dbReference type="NCBI Taxonomy" id="51811"/>
    <lineage>
        <taxon>Eukaryota</taxon>
        <taxon>Metazoa</taxon>
        <taxon>Ecdysozoa</taxon>
        <taxon>Arthropoda</taxon>
        <taxon>Chelicerata</taxon>
        <taxon>Arachnida</taxon>
        <taxon>Pseudoscorpiones</taxon>
        <taxon>Cheliferoidea</taxon>
        <taxon>Chernetidae</taxon>
        <taxon>Cordylochernes</taxon>
    </lineage>
</organism>
<gene>
    <name evidence="6" type="ORF">LAZ67_X004090</name>
</gene>
<evidence type="ECO:0000256" key="4">
    <source>
        <dbReference type="ARBA" id="ARBA00022917"/>
    </source>
</evidence>
<dbReference type="Gene3D" id="3.30.760.10">
    <property type="entry name" value="RNA Cap, Translation Initiation Factor Eif4e"/>
    <property type="match status" value="1"/>
</dbReference>